<keyword evidence="3" id="KW-0813">Transport</keyword>
<feature type="transmembrane region" description="Helical" evidence="8">
    <location>
        <begin position="308"/>
        <end position="328"/>
    </location>
</feature>
<comment type="caution">
    <text evidence="9">The sequence shown here is derived from an EMBL/GenBank/DDBJ whole genome shotgun (WGS) entry which is preliminary data.</text>
</comment>
<evidence type="ECO:0000256" key="8">
    <source>
        <dbReference type="SAM" id="Phobius"/>
    </source>
</evidence>
<keyword evidence="7 8" id="KW-0472">Membrane</keyword>
<keyword evidence="6 8" id="KW-1133">Transmembrane helix</keyword>
<keyword evidence="4" id="KW-1003">Cell membrane</keyword>
<sequence>MPIIKTSMSKYFFYLLVCTLLFIGAFLLSLRFGAAKIDFEAIGQAIFTTKHSASIDLLREIRLPRSLAALIVGAALAIAGALIQGLTHNPIAEPSILGLSSGAYACYAFSLVLLPNQSYLITLIICMLGAALTGWLVLGLANHRTQGLSPMRLILTGAAISILFNALAQMIGLSFQLTKDLSMWTASGVNGVNWAQLKIIFPFGLLGGALAFYIARPLTLLALSEETAIGLGQNIRKIRLISVIAIILLTASSVALAGNLTFVGLMIPQIIRRLAGSNYQRTLPLSALTGASFLMLADTIARTIHAPYETPLIAIVSVVGFPFFIYLVKKEGTK</sequence>
<dbReference type="CDD" id="cd06550">
    <property type="entry name" value="TM_ABC_iron-siderophores_like"/>
    <property type="match status" value="1"/>
</dbReference>
<evidence type="ECO:0000313" key="10">
    <source>
        <dbReference type="Proteomes" id="UP000014113"/>
    </source>
</evidence>
<reference evidence="9 10" key="1">
    <citation type="submission" date="2013-03" db="EMBL/GenBank/DDBJ databases">
        <title>The Genome Sequence of Enterococcus columbae ATCC_51263 (PacBio/Illumina hybrid assembly).</title>
        <authorList>
            <consortium name="The Broad Institute Genomics Platform"/>
            <consortium name="The Broad Institute Genome Sequencing Center for Infectious Disease"/>
            <person name="Earl A."/>
            <person name="Russ C."/>
            <person name="Gilmore M."/>
            <person name="Surin D."/>
            <person name="Walker B."/>
            <person name="Young S."/>
            <person name="Zeng Q."/>
            <person name="Gargeya S."/>
            <person name="Fitzgerald M."/>
            <person name="Haas B."/>
            <person name="Abouelleil A."/>
            <person name="Allen A.W."/>
            <person name="Alvarado L."/>
            <person name="Arachchi H.M."/>
            <person name="Berlin A.M."/>
            <person name="Chapman S.B."/>
            <person name="Gainer-Dewar J."/>
            <person name="Goldberg J."/>
            <person name="Griggs A."/>
            <person name="Gujja S."/>
            <person name="Hansen M."/>
            <person name="Howarth C."/>
            <person name="Imamovic A."/>
            <person name="Ireland A."/>
            <person name="Larimer J."/>
            <person name="McCowan C."/>
            <person name="Murphy C."/>
            <person name="Pearson M."/>
            <person name="Poon T.W."/>
            <person name="Priest M."/>
            <person name="Roberts A."/>
            <person name="Saif S."/>
            <person name="Shea T."/>
            <person name="Sisk P."/>
            <person name="Sykes S."/>
            <person name="Wortman J."/>
            <person name="Nusbaum C."/>
            <person name="Birren B."/>
        </authorList>
    </citation>
    <scope>NUCLEOTIDE SEQUENCE [LARGE SCALE GENOMIC DNA]</scope>
    <source>
        <strain evidence="9 10">ATCC 51263</strain>
    </source>
</reference>
<dbReference type="InterPro" id="IPR000522">
    <property type="entry name" value="ABC_transptr_permease_BtuC"/>
</dbReference>
<dbReference type="EMBL" id="ASWJ01000005">
    <property type="protein sequence ID" value="EOW84111.1"/>
    <property type="molecule type" value="Genomic_DNA"/>
</dbReference>
<evidence type="ECO:0000256" key="2">
    <source>
        <dbReference type="ARBA" id="ARBA00007935"/>
    </source>
</evidence>
<dbReference type="InterPro" id="IPR037294">
    <property type="entry name" value="ABC_BtuC-like"/>
</dbReference>
<gene>
    <name evidence="9" type="ORF">I568_01270</name>
</gene>
<feature type="transmembrane region" description="Helical" evidence="8">
    <location>
        <begin position="120"/>
        <end position="141"/>
    </location>
</feature>
<dbReference type="OrthoDB" id="9811721at2"/>
<dbReference type="PATRIC" id="fig|1121865.3.peg.1569"/>
<protein>
    <recommendedName>
        <fullName evidence="11">Iron ABC transporter permease</fullName>
    </recommendedName>
</protein>
<accession>S0KK04</accession>
<dbReference type="GO" id="GO:0033214">
    <property type="term" value="P:siderophore-iron import into cell"/>
    <property type="evidence" value="ECO:0007669"/>
    <property type="project" value="TreeGrafter"/>
</dbReference>
<organism evidence="9 10">
    <name type="scientific">Enterococcus columbae DSM 7374 = ATCC 51263</name>
    <dbReference type="NCBI Taxonomy" id="1121865"/>
    <lineage>
        <taxon>Bacteria</taxon>
        <taxon>Bacillati</taxon>
        <taxon>Bacillota</taxon>
        <taxon>Bacilli</taxon>
        <taxon>Lactobacillales</taxon>
        <taxon>Enterococcaceae</taxon>
        <taxon>Enterococcus</taxon>
    </lineage>
</organism>
<dbReference type="GO" id="GO:0005886">
    <property type="term" value="C:plasma membrane"/>
    <property type="evidence" value="ECO:0007669"/>
    <property type="project" value="UniProtKB-SubCell"/>
</dbReference>
<feature type="transmembrane region" description="Helical" evidence="8">
    <location>
        <begin position="240"/>
        <end position="271"/>
    </location>
</feature>
<dbReference type="PANTHER" id="PTHR30472:SF65">
    <property type="entry name" value="SIDEROPHORE TRANSPORT SYSTEM PERMEASE PROTEIN YFIZ-RELATED"/>
    <property type="match status" value="1"/>
</dbReference>
<proteinExistence type="inferred from homology"/>
<evidence type="ECO:0000256" key="7">
    <source>
        <dbReference type="ARBA" id="ARBA00023136"/>
    </source>
</evidence>
<evidence type="ECO:0008006" key="11">
    <source>
        <dbReference type="Google" id="ProtNLM"/>
    </source>
</evidence>
<keyword evidence="5 8" id="KW-0812">Transmembrane</keyword>
<dbReference type="STRING" id="1121865.OMW_01627"/>
<keyword evidence="10" id="KW-1185">Reference proteome</keyword>
<dbReference type="AlphaFoldDB" id="S0KK04"/>
<dbReference type="FunFam" id="1.10.3470.10:FF:000001">
    <property type="entry name" value="Vitamin B12 ABC transporter permease BtuC"/>
    <property type="match status" value="1"/>
</dbReference>
<dbReference type="Proteomes" id="UP000014113">
    <property type="component" value="Unassembled WGS sequence"/>
</dbReference>
<feature type="transmembrane region" description="Helical" evidence="8">
    <location>
        <begin position="95"/>
        <end position="114"/>
    </location>
</feature>
<evidence type="ECO:0000256" key="4">
    <source>
        <dbReference type="ARBA" id="ARBA00022475"/>
    </source>
</evidence>
<name>S0KK04_9ENTE</name>
<dbReference type="Pfam" id="PF01032">
    <property type="entry name" value="FecCD"/>
    <property type="match status" value="1"/>
</dbReference>
<comment type="subcellular location">
    <subcellularLocation>
        <location evidence="1">Cell membrane</location>
        <topology evidence="1">Multi-pass membrane protein</topology>
    </subcellularLocation>
</comment>
<dbReference type="PANTHER" id="PTHR30472">
    <property type="entry name" value="FERRIC ENTEROBACTIN TRANSPORT SYSTEM PERMEASE PROTEIN"/>
    <property type="match status" value="1"/>
</dbReference>
<feature type="transmembrane region" description="Helical" evidence="8">
    <location>
        <begin position="195"/>
        <end position="215"/>
    </location>
</feature>
<feature type="transmembrane region" description="Helical" evidence="8">
    <location>
        <begin position="153"/>
        <end position="175"/>
    </location>
</feature>
<comment type="similarity">
    <text evidence="2">Belongs to the binding-protein-dependent transport system permease family. FecCD subfamily.</text>
</comment>
<evidence type="ECO:0000256" key="1">
    <source>
        <dbReference type="ARBA" id="ARBA00004651"/>
    </source>
</evidence>
<dbReference type="SUPFAM" id="SSF81345">
    <property type="entry name" value="ABC transporter involved in vitamin B12 uptake, BtuC"/>
    <property type="match status" value="1"/>
</dbReference>
<evidence type="ECO:0000256" key="3">
    <source>
        <dbReference type="ARBA" id="ARBA00022448"/>
    </source>
</evidence>
<feature type="transmembrane region" description="Helical" evidence="8">
    <location>
        <begin position="66"/>
        <end position="83"/>
    </location>
</feature>
<evidence type="ECO:0000313" key="9">
    <source>
        <dbReference type="EMBL" id="EOW84111.1"/>
    </source>
</evidence>
<dbReference type="GO" id="GO:0022857">
    <property type="term" value="F:transmembrane transporter activity"/>
    <property type="evidence" value="ECO:0007669"/>
    <property type="project" value="InterPro"/>
</dbReference>
<dbReference type="RefSeq" id="WP_016183740.1">
    <property type="nucleotide sequence ID" value="NZ_JXKI01000005.1"/>
</dbReference>
<dbReference type="Gene3D" id="1.10.3470.10">
    <property type="entry name" value="ABC transporter involved in vitamin B12 uptake, BtuC"/>
    <property type="match status" value="1"/>
</dbReference>
<feature type="transmembrane region" description="Helical" evidence="8">
    <location>
        <begin position="12"/>
        <end position="30"/>
    </location>
</feature>
<evidence type="ECO:0000256" key="5">
    <source>
        <dbReference type="ARBA" id="ARBA00022692"/>
    </source>
</evidence>
<evidence type="ECO:0000256" key="6">
    <source>
        <dbReference type="ARBA" id="ARBA00022989"/>
    </source>
</evidence>
<dbReference type="eggNOG" id="COG0609">
    <property type="taxonomic scope" value="Bacteria"/>
</dbReference>